<comment type="caution">
    <text evidence="1">The sequence shown here is derived from an EMBL/GenBank/DDBJ whole genome shotgun (WGS) entry which is preliminary data.</text>
</comment>
<evidence type="ECO:0000313" key="1">
    <source>
        <dbReference type="EMBL" id="PLW40212.1"/>
    </source>
</evidence>
<dbReference type="Proteomes" id="UP000235388">
    <property type="component" value="Unassembled WGS sequence"/>
</dbReference>
<reference evidence="1 2" key="1">
    <citation type="submission" date="2017-11" db="EMBL/GenBank/DDBJ databases">
        <title>De novo assembly and phasing of dikaryotic genomes from two isolates of Puccinia coronata f. sp. avenae, the causal agent of oat crown rust.</title>
        <authorList>
            <person name="Miller M.E."/>
            <person name="Zhang Y."/>
            <person name="Omidvar V."/>
            <person name="Sperschneider J."/>
            <person name="Schwessinger B."/>
            <person name="Raley C."/>
            <person name="Palmer J.M."/>
            <person name="Garnica D."/>
            <person name="Upadhyaya N."/>
            <person name="Rathjen J."/>
            <person name="Taylor J.M."/>
            <person name="Park R.F."/>
            <person name="Dodds P.N."/>
            <person name="Hirsch C.D."/>
            <person name="Kianian S.F."/>
            <person name="Figueroa M."/>
        </authorList>
    </citation>
    <scope>NUCLEOTIDE SEQUENCE [LARGE SCALE GENOMIC DNA]</scope>
    <source>
        <strain evidence="1">12NC29</strain>
    </source>
</reference>
<organism evidence="1 2">
    <name type="scientific">Puccinia coronata f. sp. avenae</name>
    <dbReference type="NCBI Taxonomy" id="200324"/>
    <lineage>
        <taxon>Eukaryota</taxon>
        <taxon>Fungi</taxon>
        <taxon>Dikarya</taxon>
        <taxon>Basidiomycota</taxon>
        <taxon>Pucciniomycotina</taxon>
        <taxon>Pucciniomycetes</taxon>
        <taxon>Pucciniales</taxon>
        <taxon>Pucciniaceae</taxon>
        <taxon>Puccinia</taxon>
    </lineage>
</organism>
<evidence type="ECO:0000313" key="2">
    <source>
        <dbReference type="Proteomes" id="UP000235388"/>
    </source>
</evidence>
<protein>
    <submittedName>
        <fullName evidence="1">Uncharacterized protein</fullName>
    </submittedName>
</protein>
<proteinExistence type="predicted"/>
<name>A0A2N5UR36_9BASI</name>
<keyword evidence="2" id="KW-1185">Reference proteome</keyword>
<accession>A0A2N5UR36</accession>
<dbReference type="EMBL" id="PGCJ01000184">
    <property type="protein sequence ID" value="PLW40212.1"/>
    <property type="molecule type" value="Genomic_DNA"/>
</dbReference>
<sequence length="53" mass="5654">MVASKFISDATIQFKLGRRATDLNWMAASNVNSDATIQASIAGSVNPWLTGIN</sequence>
<gene>
    <name evidence="1" type="ORF">PCANC_17961</name>
</gene>
<dbReference type="AlphaFoldDB" id="A0A2N5UR36"/>